<evidence type="ECO:0000256" key="3">
    <source>
        <dbReference type="ARBA" id="ARBA00022989"/>
    </source>
</evidence>
<feature type="transmembrane region" description="Helical" evidence="6">
    <location>
        <begin position="93"/>
        <end position="119"/>
    </location>
</feature>
<feature type="transmembrane region" description="Helical" evidence="6">
    <location>
        <begin position="391"/>
        <end position="412"/>
    </location>
</feature>
<feature type="region of interest" description="Disordered" evidence="5">
    <location>
        <begin position="1"/>
        <end position="85"/>
    </location>
</feature>
<reference evidence="8 9" key="1">
    <citation type="journal article" date="2019" name="Mol. Biol. Evol.">
        <title>Blast fungal genomes show frequent chromosomal changes, gene gains and losses, and effector gene turnover.</title>
        <authorList>
            <person name="Gomez Luciano L.B."/>
            <person name="Jason Tsai I."/>
            <person name="Chuma I."/>
            <person name="Tosa Y."/>
            <person name="Chen Y.H."/>
            <person name="Li J.Y."/>
            <person name="Li M.Y."/>
            <person name="Jade Lu M.Y."/>
            <person name="Nakayashiki H."/>
            <person name="Li W.H."/>
        </authorList>
    </citation>
    <scope>NUCLEOTIDE SEQUENCE [LARGE SCALE GENOMIC DNA]</scope>
    <source>
        <strain evidence="8">MZ5-1-6</strain>
    </source>
</reference>
<keyword evidence="2 6" id="KW-0812">Transmembrane</keyword>
<gene>
    <name evidence="8" type="ORF">PoMZ_04103</name>
</gene>
<comment type="subcellular location">
    <subcellularLocation>
        <location evidence="1">Membrane</location>
        <topology evidence="1">Multi-pass membrane protein</topology>
    </subcellularLocation>
</comment>
<evidence type="ECO:0000256" key="6">
    <source>
        <dbReference type="SAM" id="Phobius"/>
    </source>
</evidence>
<sequence>MTALAAVPDLQDAAGPSTTTVHSPNYSGSPADISSSPTTRAVSRNTARQTASAPPNHAESSPPGNASPTGPPSPSGNNVSPHGRHQGMSKLRACLVIATLSGVSFLNTMGSGILTVSLPTMARDVRLDDSLLLWPASVYSLAAGCTLLVFGAVGDIIGPKRVWITGACLYAAFTLGVGRSATGSQLIAFRSVLGVSIAMCLPTAVSLTTNGFGAGRWRNMAFAFQGMGQPLGYSTGLILGGIFTDTVGWRFGFYISGGINAVLAICALVVLPSPPRHDEGDGEQREVEEEATDATVAAAAVNRSSRSRPLISRLAHDVDWTGTLAISASMGFLSYVFSVVSKDYDRMAAPQNIALLVAAALLLPTFTLWVGRQERLDRPALIPNSLWRKAAFSSTCAAVFFTWAVFNAFQYFSALYFERIEHITALQTSLRFLPMVLVGAATNIVTGYLVETVEVRWLVVVSAIFSLFSPLIMALVRPGWGYWKGAFFAMLLSPLHPDVLFTVSNLIISRVYDGRSQSLAGAVFNAVSQVGNSVGLGLTAVVSSAVARSYHGSGGVGNAMDPPTGRPQHLPSSPTVEATLAGYHAAFWLMFGAAALVPVITFLGLRRGGKLWFVMFDNIVWFAIEDVPLRLRRFKVVKKLVVLCAREVPLPADSVEFNDVEFKAEWRDVSVPTGTAPAVANSARRAAAEKYMSVMR</sequence>
<dbReference type="GO" id="GO:0022857">
    <property type="term" value="F:transmembrane transporter activity"/>
    <property type="evidence" value="ECO:0007669"/>
    <property type="project" value="InterPro"/>
</dbReference>
<dbReference type="PANTHER" id="PTHR42718:SF10">
    <property type="entry name" value="TRANSPORTER, PUTATIVE (AFU_ORTHOLOGUE AFUA_8G06760)-RELATED"/>
    <property type="match status" value="1"/>
</dbReference>
<feature type="transmembrane region" description="Helical" evidence="6">
    <location>
        <begin position="432"/>
        <end position="450"/>
    </location>
</feature>
<protein>
    <recommendedName>
        <fullName evidence="7">Major facilitator superfamily (MFS) profile domain-containing protein</fullName>
    </recommendedName>
</protein>
<dbReference type="InterPro" id="IPR011701">
    <property type="entry name" value="MFS"/>
</dbReference>
<dbReference type="Gene3D" id="1.20.1250.20">
    <property type="entry name" value="MFS general substrate transporter like domains"/>
    <property type="match status" value="2"/>
</dbReference>
<dbReference type="Pfam" id="PF07690">
    <property type="entry name" value="MFS_1"/>
    <property type="match status" value="1"/>
</dbReference>
<organism evidence="8 9">
    <name type="scientific">Pyricularia oryzae</name>
    <name type="common">Rice blast fungus</name>
    <name type="synonym">Magnaporthe oryzae</name>
    <dbReference type="NCBI Taxonomy" id="318829"/>
    <lineage>
        <taxon>Eukaryota</taxon>
        <taxon>Fungi</taxon>
        <taxon>Dikarya</taxon>
        <taxon>Ascomycota</taxon>
        <taxon>Pezizomycotina</taxon>
        <taxon>Sordariomycetes</taxon>
        <taxon>Sordariomycetidae</taxon>
        <taxon>Magnaporthales</taxon>
        <taxon>Pyriculariaceae</taxon>
        <taxon>Pyricularia</taxon>
    </lineage>
</organism>
<evidence type="ECO:0000259" key="7">
    <source>
        <dbReference type="PROSITE" id="PS50850"/>
    </source>
</evidence>
<dbReference type="InterPro" id="IPR020846">
    <property type="entry name" value="MFS_dom"/>
</dbReference>
<dbReference type="AlphaFoldDB" id="A0A4P7N9F8"/>
<feature type="domain" description="Major facilitator superfamily (MFS) profile" evidence="7">
    <location>
        <begin position="96"/>
        <end position="610"/>
    </location>
</feature>
<feature type="transmembrane region" description="Helical" evidence="6">
    <location>
        <begin position="187"/>
        <end position="208"/>
    </location>
</feature>
<proteinExistence type="predicted"/>
<evidence type="ECO:0000256" key="2">
    <source>
        <dbReference type="ARBA" id="ARBA00022692"/>
    </source>
</evidence>
<feature type="transmembrane region" description="Helical" evidence="6">
    <location>
        <begin position="220"/>
        <end position="243"/>
    </location>
</feature>
<dbReference type="Proteomes" id="UP000294847">
    <property type="component" value="Chromosome 3"/>
</dbReference>
<dbReference type="InterPro" id="IPR036259">
    <property type="entry name" value="MFS_trans_sf"/>
</dbReference>
<feature type="transmembrane region" description="Helical" evidence="6">
    <location>
        <begin position="131"/>
        <end position="150"/>
    </location>
</feature>
<feature type="transmembrane region" description="Helical" evidence="6">
    <location>
        <begin position="352"/>
        <end position="370"/>
    </location>
</feature>
<keyword evidence="4 6" id="KW-0472">Membrane</keyword>
<dbReference type="GO" id="GO:0016020">
    <property type="term" value="C:membrane"/>
    <property type="evidence" value="ECO:0007669"/>
    <property type="project" value="UniProtKB-SubCell"/>
</dbReference>
<evidence type="ECO:0000256" key="1">
    <source>
        <dbReference type="ARBA" id="ARBA00004141"/>
    </source>
</evidence>
<evidence type="ECO:0000313" key="8">
    <source>
        <dbReference type="EMBL" id="QBZ59143.1"/>
    </source>
</evidence>
<name>A0A4P7N9F8_PYROR</name>
<dbReference type="PANTHER" id="PTHR42718">
    <property type="entry name" value="MAJOR FACILITATOR SUPERFAMILY MULTIDRUG TRANSPORTER MFSC"/>
    <property type="match status" value="1"/>
</dbReference>
<dbReference type="PROSITE" id="PS50850">
    <property type="entry name" value="MFS"/>
    <property type="match status" value="1"/>
</dbReference>
<evidence type="ECO:0000256" key="5">
    <source>
        <dbReference type="SAM" id="MobiDB-lite"/>
    </source>
</evidence>
<evidence type="ECO:0000313" key="9">
    <source>
        <dbReference type="Proteomes" id="UP000294847"/>
    </source>
</evidence>
<dbReference type="EMBL" id="CP034206">
    <property type="protein sequence ID" value="QBZ59143.1"/>
    <property type="molecule type" value="Genomic_DNA"/>
</dbReference>
<accession>A0A4P7N9F8</accession>
<feature type="transmembrane region" description="Helical" evidence="6">
    <location>
        <begin position="457"/>
        <end position="480"/>
    </location>
</feature>
<feature type="transmembrane region" description="Helical" evidence="6">
    <location>
        <begin position="585"/>
        <end position="605"/>
    </location>
</feature>
<evidence type="ECO:0000256" key="4">
    <source>
        <dbReference type="ARBA" id="ARBA00023136"/>
    </source>
</evidence>
<keyword evidence="3 6" id="KW-1133">Transmembrane helix</keyword>
<dbReference type="SUPFAM" id="SSF103473">
    <property type="entry name" value="MFS general substrate transporter"/>
    <property type="match status" value="1"/>
</dbReference>
<feature type="compositionally biased region" description="Polar residues" evidence="5">
    <location>
        <begin position="16"/>
        <end position="53"/>
    </location>
</feature>
<feature type="transmembrane region" description="Helical" evidence="6">
    <location>
        <begin position="249"/>
        <end position="271"/>
    </location>
</feature>
<feature type="transmembrane region" description="Helical" evidence="6">
    <location>
        <begin position="486"/>
        <end position="508"/>
    </location>
</feature>